<organism evidence="1 2">
    <name type="scientific">Pomacea canaliculata</name>
    <name type="common">Golden apple snail</name>
    <dbReference type="NCBI Taxonomy" id="400727"/>
    <lineage>
        <taxon>Eukaryota</taxon>
        <taxon>Metazoa</taxon>
        <taxon>Spiralia</taxon>
        <taxon>Lophotrochozoa</taxon>
        <taxon>Mollusca</taxon>
        <taxon>Gastropoda</taxon>
        <taxon>Caenogastropoda</taxon>
        <taxon>Architaenioglossa</taxon>
        <taxon>Ampullarioidea</taxon>
        <taxon>Ampullariidae</taxon>
        <taxon>Pomacea</taxon>
    </lineage>
</organism>
<name>A0A2T7PXD7_POMCA</name>
<gene>
    <name evidence="1" type="ORF">C0Q70_00670</name>
</gene>
<comment type="caution">
    <text evidence="1">The sequence shown here is derived from an EMBL/GenBank/DDBJ whole genome shotgun (WGS) entry which is preliminary data.</text>
</comment>
<dbReference type="OrthoDB" id="5977581at2759"/>
<sequence>MTAAEATFAPSKRNISLLAQQTLAQPKHSLFGTTLEHYEKKELPSIVAIKANPTDMQRQSQQYPVPDHLKHFISAQANMEKAQRRVEEQNRIVSNVCADLEEKEKRALMFKPDRTECLQENMKGISRIIDQDREHAEEINNVGLNKTGSYNHDKYGKKPPTHNYSLIGNLLSPGNDFGYPQRYSPDDALLKLNKQSNNVVTNEAIRLGFNSFDYPEQSQNKSKIKIKVPANIKHQFGSRVCEELLSDEKAFEDFLKQQKEQNKPAEKHQKTPDIKEYEAATSSSYFELGSGLRANLFPDHSVRKPLGIFKAVHNAEVYLRREPLTDQFRRKRDEHSIGLNKTLFCKISERSIRILKVK</sequence>
<protein>
    <submittedName>
        <fullName evidence="1">Uncharacterized protein</fullName>
    </submittedName>
</protein>
<evidence type="ECO:0000313" key="2">
    <source>
        <dbReference type="Proteomes" id="UP000245119"/>
    </source>
</evidence>
<dbReference type="AlphaFoldDB" id="A0A2T7PXD7"/>
<dbReference type="EMBL" id="PZQS01000001">
    <property type="protein sequence ID" value="PVD38060.1"/>
    <property type="molecule type" value="Genomic_DNA"/>
</dbReference>
<reference evidence="1 2" key="1">
    <citation type="submission" date="2018-04" db="EMBL/GenBank/DDBJ databases">
        <title>The genome of golden apple snail Pomacea canaliculata provides insight into stress tolerance and invasive adaptation.</title>
        <authorList>
            <person name="Liu C."/>
            <person name="Liu B."/>
            <person name="Ren Y."/>
            <person name="Zhang Y."/>
            <person name="Wang H."/>
            <person name="Li S."/>
            <person name="Jiang F."/>
            <person name="Yin L."/>
            <person name="Zhang G."/>
            <person name="Qian W."/>
            <person name="Fan W."/>
        </authorList>
    </citation>
    <scope>NUCLEOTIDE SEQUENCE [LARGE SCALE GENOMIC DNA]</scope>
    <source>
        <strain evidence="1">SZHN2017</strain>
        <tissue evidence="1">Muscle</tissue>
    </source>
</reference>
<evidence type="ECO:0000313" key="1">
    <source>
        <dbReference type="EMBL" id="PVD38060.1"/>
    </source>
</evidence>
<dbReference type="OMA" id="EEENFWD"/>
<keyword evidence="2" id="KW-1185">Reference proteome</keyword>
<dbReference type="InterPro" id="IPR029234">
    <property type="entry name" value="CIMIP4"/>
</dbReference>
<dbReference type="Proteomes" id="UP000245119">
    <property type="component" value="Linkage Group LG1"/>
</dbReference>
<proteinExistence type="predicted"/>
<dbReference type="Pfam" id="PF15400">
    <property type="entry name" value="TEX33"/>
    <property type="match status" value="1"/>
</dbReference>
<accession>A0A2T7PXD7</accession>